<keyword evidence="5" id="KW-1015">Disulfide bond</keyword>
<comment type="caution">
    <text evidence="9">The sequence shown here is derived from an EMBL/GenBank/DDBJ whole genome shotgun (WGS) entry which is preliminary data.</text>
</comment>
<comment type="similarity">
    <text evidence="2">Belongs to the CRISP family.</text>
</comment>
<dbReference type="InterPro" id="IPR018244">
    <property type="entry name" value="Allrgn_V5/Tpx1_CS"/>
</dbReference>
<keyword evidence="3 7" id="KW-0732">Signal</keyword>
<name>A0AAW0JLH7_QUESU</name>
<gene>
    <name evidence="9" type="primary">PRB1_10</name>
    <name evidence="9" type="ORF">CFP56_030939</name>
</gene>
<evidence type="ECO:0000256" key="2">
    <source>
        <dbReference type="ARBA" id="ARBA00009923"/>
    </source>
</evidence>
<dbReference type="SUPFAM" id="SSF55797">
    <property type="entry name" value="PR-1-like"/>
    <property type="match status" value="2"/>
</dbReference>
<dbReference type="GO" id="GO:0098542">
    <property type="term" value="P:defense response to other organism"/>
    <property type="evidence" value="ECO:0007669"/>
    <property type="project" value="UniProtKB-ARBA"/>
</dbReference>
<dbReference type="PANTHER" id="PTHR10334">
    <property type="entry name" value="CYSTEINE-RICH SECRETORY PROTEIN-RELATED"/>
    <property type="match status" value="1"/>
</dbReference>
<reference evidence="9 10" key="1">
    <citation type="journal article" date="2018" name="Sci. Data">
        <title>The draft genome sequence of cork oak.</title>
        <authorList>
            <person name="Ramos A.M."/>
            <person name="Usie A."/>
            <person name="Barbosa P."/>
            <person name="Barros P.M."/>
            <person name="Capote T."/>
            <person name="Chaves I."/>
            <person name="Simoes F."/>
            <person name="Abreu I."/>
            <person name="Carrasquinho I."/>
            <person name="Faro C."/>
            <person name="Guimaraes J.B."/>
            <person name="Mendonca D."/>
            <person name="Nobrega F."/>
            <person name="Rodrigues L."/>
            <person name="Saibo N.J.M."/>
            <person name="Varela M.C."/>
            <person name="Egas C."/>
            <person name="Matos J."/>
            <person name="Miguel C.M."/>
            <person name="Oliveira M.M."/>
            <person name="Ricardo C.P."/>
            <person name="Goncalves S."/>
        </authorList>
    </citation>
    <scope>NUCLEOTIDE SEQUENCE [LARGE SCALE GENOMIC DNA]</scope>
    <source>
        <strain evidence="10">cv. HL8</strain>
    </source>
</reference>
<dbReference type="InterPro" id="IPR001283">
    <property type="entry name" value="CRISP-related"/>
</dbReference>
<protein>
    <submittedName>
        <fullName evidence="9">Basic form of pathogenesis-related protein 1</fullName>
    </submittedName>
</protein>
<evidence type="ECO:0000259" key="8">
    <source>
        <dbReference type="SMART" id="SM00198"/>
    </source>
</evidence>
<comment type="function">
    <text evidence="1">Probably involved in the defense reaction of plants against pathogens.</text>
</comment>
<dbReference type="AlphaFoldDB" id="A0AAW0JLH7"/>
<evidence type="ECO:0000256" key="3">
    <source>
        <dbReference type="ARBA" id="ARBA00022729"/>
    </source>
</evidence>
<dbReference type="Pfam" id="PF00188">
    <property type="entry name" value="CAP"/>
    <property type="match status" value="2"/>
</dbReference>
<dbReference type="CDD" id="cd05381">
    <property type="entry name" value="CAP_PR-1"/>
    <property type="match status" value="2"/>
</dbReference>
<keyword evidence="10" id="KW-1185">Reference proteome</keyword>
<feature type="signal peptide" evidence="7">
    <location>
        <begin position="1"/>
        <end position="23"/>
    </location>
</feature>
<accession>A0AAW0JLH7</accession>
<dbReference type="InterPro" id="IPR035940">
    <property type="entry name" value="CAP_sf"/>
</dbReference>
<evidence type="ECO:0000256" key="1">
    <source>
        <dbReference type="ARBA" id="ARBA00003143"/>
    </source>
</evidence>
<dbReference type="InterPro" id="IPR014044">
    <property type="entry name" value="CAP_dom"/>
</dbReference>
<sequence length="325" mass="35987">MGFSKFLLAICFLGLTLIHVSLAQNSHFDFVHAHNVARAKVGVGAIGWNNTLAAYAQNYANTKIKTCELEHSEGPYGENIAEGYDTFSGVEAVKLWIDEKPNYDHKSNKCVGGECLHYTQVVWRDSVRLGCARVKCQNGGVFITCNYDPPELEISKKLALPCIERKMGFSKFLLAICFLGLTLIHVSLAQNSHFDFVHAHNVARAKVGVGAIGWNNTLAAYAQNYANTKIKTCELEHSEGPYGENIAEGYDTFSGVEAVKLWIDEKPNYDHKSNKCVGGECLHYTQVVWRDSVRLGCARVKCQNGGVFITCNYDPPGNYLGESPY</sequence>
<feature type="domain" description="SCP" evidence="8">
    <location>
        <begin position="191"/>
        <end position="321"/>
    </location>
</feature>
<feature type="chain" id="PRO_5043889242" evidence="7">
    <location>
        <begin position="24"/>
        <end position="325"/>
    </location>
</feature>
<keyword evidence="4" id="KW-0611">Plant defense</keyword>
<dbReference type="PRINTS" id="PR00837">
    <property type="entry name" value="V5TPXLIKE"/>
</dbReference>
<evidence type="ECO:0000256" key="4">
    <source>
        <dbReference type="ARBA" id="ARBA00022821"/>
    </source>
</evidence>
<evidence type="ECO:0000256" key="6">
    <source>
        <dbReference type="ARBA" id="ARBA00023265"/>
    </source>
</evidence>
<feature type="domain" description="SCP" evidence="8">
    <location>
        <begin position="25"/>
        <end position="155"/>
    </location>
</feature>
<evidence type="ECO:0000256" key="7">
    <source>
        <dbReference type="SAM" id="SignalP"/>
    </source>
</evidence>
<dbReference type="Proteomes" id="UP000237347">
    <property type="component" value="Unassembled WGS sequence"/>
</dbReference>
<organism evidence="9 10">
    <name type="scientific">Quercus suber</name>
    <name type="common">Cork oak</name>
    <dbReference type="NCBI Taxonomy" id="58331"/>
    <lineage>
        <taxon>Eukaryota</taxon>
        <taxon>Viridiplantae</taxon>
        <taxon>Streptophyta</taxon>
        <taxon>Embryophyta</taxon>
        <taxon>Tracheophyta</taxon>
        <taxon>Spermatophyta</taxon>
        <taxon>Magnoliopsida</taxon>
        <taxon>eudicotyledons</taxon>
        <taxon>Gunneridae</taxon>
        <taxon>Pentapetalae</taxon>
        <taxon>rosids</taxon>
        <taxon>fabids</taxon>
        <taxon>Fagales</taxon>
        <taxon>Fagaceae</taxon>
        <taxon>Quercus</taxon>
    </lineage>
</organism>
<evidence type="ECO:0000313" key="9">
    <source>
        <dbReference type="EMBL" id="KAK7827634.1"/>
    </source>
</evidence>
<dbReference type="PRINTS" id="PR00838">
    <property type="entry name" value="V5ALLERGEN"/>
</dbReference>
<dbReference type="SMART" id="SM00198">
    <property type="entry name" value="SCP"/>
    <property type="match status" value="2"/>
</dbReference>
<dbReference type="InterPro" id="IPR002413">
    <property type="entry name" value="V5_allergen-like"/>
</dbReference>
<dbReference type="PROSITE" id="PS01010">
    <property type="entry name" value="CRISP_2"/>
    <property type="match status" value="1"/>
</dbReference>
<evidence type="ECO:0000256" key="5">
    <source>
        <dbReference type="ARBA" id="ARBA00023157"/>
    </source>
</evidence>
<dbReference type="GO" id="GO:0005576">
    <property type="term" value="C:extracellular region"/>
    <property type="evidence" value="ECO:0007669"/>
    <property type="project" value="InterPro"/>
</dbReference>
<dbReference type="FunFam" id="3.40.33.10:FF:000006">
    <property type="entry name" value="Putative pathogenesis-related protein 1"/>
    <property type="match status" value="2"/>
</dbReference>
<dbReference type="Gene3D" id="3.40.33.10">
    <property type="entry name" value="CAP"/>
    <property type="match status" value="2"/>
</dbReference>
<proteinExistence type="inferred from homology"/>
<keyword evidence="6" id="KW-0568">Pathogenesis-related protein</keyword>
<evidence type="ECO:0000313" key="10">
    <source>
        <dbReference type="Proteomes" id="UP000237347"/>
    </source>
</evidence>
<dbReference type="EMBL" id="PKMF04000518">
    <property type="protein sequence ID" value="KAK7827634.1"/>
    <property type="molecule type" value="Genomic_DNA"/>
</dbReference>